<evidence type="ECO:0000259" key="15">
    <source>
        <dbReference type="PROSITE" id="PS51007"/>
    </source>
</evidence>
<feature type="binding site" evidence="11">
    <location>
        <position position="357"/>
    </location>
    <ligand>
        <name>pyrroloquinoline quinone</name>
        <dbReference type="ChEBI" id="CHEBI:58442"/>
    </ligand>
</feature>
<keyword evidence="8 12" id="KW-0408">Iron</keyword>
<dbReference type="NCBIfam" id="TIGR03075">
    <property type="entry name" value="PQQ_enz_alc_DH"/>
    <property type="match status" value="1"/>
</dbReference>
<sequence length="714" mass="77182">MLTLIRLVLLTTLTLTIAACGQSETGAEVAPVIEKSADASVTAAKIIKAESSGWLSHGRTYSEQRHSPLTGVNTKNVAELGVLWSYDLGTSRGIETTPIVHNGVMYVTSTWNIVHALDAKTGLKLWTFDPVVDKTQASKACCDVVNRGVALWGDSVFTATIDGRLISLNATTGDTNWDINTIDKTKSYTITGAPRIINGMVIIGNGGAELGVRGYISAYDAETGEQIWRFYTVPGNPADGFENKTMEMAAKTWNGEYWAAGGGGTAWDSMAYDPELDLLYVGVGNGSPWNQSIRSPGGGDNLFLSSIVAVRPATGEYVWHYQTTPGETWDYTATQHMILAELNIDGIERKVIMQAPKNGFFYVIDRETGEFISADNFVPVTWATHIDQETGRPVETKEARYSGKTAGLQLPGPLGAHNWHPMSFSPDTGLVYIPAQEAPWVYGDDQNYSYKEGVWNTGTDMKLAVLPTDLATFKVLKSMLKGRLIAWDPVTQKQKWSFEHGGPWNGGVLSTSGGLVFQGTSDAHFGAYDANTGDQLWKYFTQTGVAAAPITYQIDGEQYVAVASGWGGSFVLGFGGVLPTGSKAKVGRVMVFKLGATGELPTVIDEDFVAPVLPELLDVSEEVIAKGSSAYANACVTCHGDQAFSSGLIPNLRYSAITKNADLWQKVIREGMFAERGMPNFGTILDAETTEAIRAFVISEANSVRDANFYNSVE</sequence>
<keyword evidence="2 11" id="KW-0349">Heme</keyword>
<keyword evidence="17" id="KW-1185">Reference proteome</keyword>
<evidence type="ECO:0000313" key="16">
    <source>
        <dbReference type="EMBL" id="EAW32533.1"/>
    </source>
</evidence>
<dbReference type="InterPro" id="IPR009056">
    <property type="entry name" value="Cyt_c-like_dom"/>
</dbReference>
<keyword evidence="5 12" id="KW-0106">Calcium</keyword>
<dbReference type="Pfam" id="PF13442">
    <property type="entry name" value="Cytochrome_CBB3"/>
    <property type="match status" value="1"/>
</dbReference>
<keyword evidence="7" id="KW-0560">Oxidoreductase</keyword>
<gene>
    <name evidence="16" type="ORF">GP2143_14796</name>
</gene>
<dbReference type="PANTHER" id="PTHR32303">
    <property type="entry name" value="QUINOPROTEIN ALCOHOL DEHYDROGENASE (CYTOCHROME C)"/>
    <property type="match status" value="1"/>
</dbReference>
<dbReference type="SUPFAM" id="SSF50998">
    <property type="entry name" value="Quinoprotein alcohol dehydrogenase-like"/>
    <property type="match status" value="1"/>
</dbReference>
<dbReference type="Gene3D" id="1.10.760.10">
    <property type="entry name" value="Cytochrome c-like domain"/>
    <property type="match status" value="1"/>
</dbReference>
<dbReference type="eggNOG" id="COG4993">
    <property type="taxonomic scope" value="Bacteria"/>
</dbReference>
<evidence type="ECO:0000313" key="17">
    <source>
        <dbReference type="Proteomes" id="UP000004931"/>
    </source>
</evidence>
<feature type="binding site" evidence="12">
    <location>
        <position position="209"/>
    </location>
    <ligand>
        <name>Ca(2+)</name>
        <dbReference type="ChEBI" id="CHEBI:29108"/>
    </ligand>
</feature>
<dbReference type="eggNOG" id="COG2010">
    <property type="taxonomic scope" value="Bacteria"/>
</dbReference>
<comment type="caution">
    <text evidence="16">The sequence shown here is derived from an EMBL/GenBank/DDBJ whole genome shotgun (WGS) entry which is preliminary data.</text>
</comment>
<dbReference type="SUPFAM" id="SSF46626">
    <property type="entry name" value="Cytochrome c"/>
    <property type="match status" value="1"/>
</dbReference>
<feature type="binding site" description="covalent" evidence="11">
    <location>
        <position position="638"/>
    </location>
    <ligand>
        <name>heme c</name>
        <dbReference type="ChEBI" id="CHEBI:61717"/>
    </ligand>
</feature>
<evidence type="ECO:0000256" key="3">
    <source>
        <dbReference type="ARBA" id="ARBA00022723"/>
    </source>
</evidence>
<dbReference type="STRING" id="247633.GP2143_14796"/>
<comment type="cofactor">
    <cofactor evidence="11">
        <name>heme c</name>
        <dbReference type="ChEBI" id="CHEBI:61717"/>
    </cofactor>
    <text evidence="11">Binds 1 heme c group per subunit.</text>
</comment>
<feature type="binding site" evidence="11">
    <location>
        <begin position="418"/>
        <end position="419"/>
    </location>
    <ligand>
        <name>pyrroloquinoline quinone</name>
        <dbReference type="ChEBI" id="CHEBI:58442"/>
    </ligand>
</feature>
<feature type="binding site" description="covalent" evidence="11">
    <location>
        <position position="635"/>
    </location>
    <ligand>
        <name>heme c</name>
        <dbReference type="ChEBI" id="CHEBI:61717"/>
    </ligand>
</feature>
<dbReference type="InterPro" id="IPR036909">
    <property type="entry name" value="Cyt_c-like_dom_sf"/>
</dbReference>
<dbReference type="GO" id="GO:0016020">
    <property type="term" value="C:membrane"/>
    <property type="evidence" value="ECO:0007669"/>
    <property type="project" value="InterPro"/>
</dbReference>
<evidence type="ECO:0000256" key="9">
    <source>
        <dbReference type="ARBA" id="ARBA00023157"/>
    </source>
</evidence>
<evidence type="ECO:0000256" key="2">
    <source>
        <dbReference type="ARBA" id="ARBA00022617"/>
    </source>
</evidence>
<feature type="binding site" evidence="11">
    <location>
        <position position="191"/>
    </location>
    <ligand>
        <name>pyrroloquinoline quinone</name>
        <dbReference type="ChEBI" id="CHEBI:58442"/>
    </ligand>
</feature>
<feature type="binding site" evidence="11">
    <location>
        <begin position="207"/>
        <end position="208"/>
    </location>
    <ligand>
        <name>pyrroloquinoline quinone</name>
        <dbReference type="ChEBI" id="CHEBI:58442"/>
    </ligand>
</feature>
<keyword evidence="6 11" id="KW-0634">PQQ</keyword>
<feature type="binding site" evidence="11">
    <location>
        <position position="95"/>
    </location>
    <ligand>
        <name>pyrroloquinoline quinone</name>
        <dbReference type="ChEBI" id="CHEBI:58442"/>
    </ligand>
</feature>
<feature type="disulfide bond" evidence="13">
    <location>
        <begin position="141"/>
        <end position="142"/>
    </location>
</feature>
<keyword evidence="3 12" id="KW-0479">Metal-binding</keyword>
<dbReference type="GO" id="GO:0016614">
    <property type="term" value="F:oxidoreductase activity, acting on CH-OH group of donors"/>
    <property type="evidence" value="ECO:0007669"/>
    <property type="project" value="InterPro"/>
</dbReference>
<evidence type="ECO:0000256" key="8">
    <source>
        <dbReference type="ARBA" id="ARBA00023004"/>
    </source>
</evidence>
<reference evidence="16 17" key="1">
    <citation type="journal article" date="2010" name="J. Bacteriol.">
        <title>Genome sequence of the oligotrophic marine Gammaproteobacterium HTCC2143, isolated from the Oregon Coast.</title>
        <authorList>
            <person name="Oh H.M."/>
            <person name="Kang I."/>
            <person name="Ferriera S."/>
            <person name="Giovannoni S.J."/>
            <person name="Cho J.C."/>
        </authorList>
    </citation>
    <scope>NUCLEOTIDE SEQUENCE [LARGE SCALE GENOMIC DNA]</scope>
    <source>
        <strain evidence="16 17">HTCC2143</strain>
    </source>
</reference>
<dbReference type="GO" id="GO:0005509">
    <property type="term" value="F:calcium ion binding"/>
    <property type="evidence" value="ECO:0007669"/>
    <property type="project" value="InterPro"/>
</dbReference>
<dbReference type="InterPro" id="IPR017512">
    <property type="entry name" value="PQQ_MeOH/EtOH_DH"/>
</dbReference>
<comment type="cofactor">
    <cofactor evidence="12">
        <name>Ca(2+)</name>
        <dbReference type="ChEBI" id="CHEBI:29108"/>
    </cofactor>
    <text evidence="12">Binds 1 Ca(2+) ion per subunit.</text>
</comment>
<dbReference type="InterPro" id="IPR001479">
    <property type="entry name" value="Quinoprotein_DH_CS"/>
</dbReference>
<comment type="similarity">
    <text evidence="1">Belongs to the bacterial PQQ dehydrogenase family.</text>
</comment>
<dbReference type="InterPro" id="IPR002372">
    <property type="entry name" value="PQQ_rpt_dom"/>
</dbReference>
<comment type="cofactor">
    <cofactor evidence="11">
        <name>pyrroloquinoline quinone</name>
        <dbReference type="ChEBI" id="CHEBI:58442"/>
    </cofactor>
    <text evidence="11">Binds 1 PQQ group per subunit.</text>
</comment>
<feature type="active site" description="Proton acceptor" evidence="10">
    <location>
        <position position="330"/>
    </location>
</feature>
<feature type="binding site" evidence="12">
    <location>
        <position position="285"/>
    </location>
    <ligand>
        <name>Ca(2+)</name>
        <dbReference type="ChEBI" id="CHEBI:29108"/>
    </ligand>
</feature>
<dbReference type="PROSITE" id="PS51257">
    <property type="entry name" value="PROKAR_LIPOPROTEIN"/>
    <property type="match status" value="1"/>
</dbReference>
<dbReference type="EMBL" id="AAVT01000001">
    <property type="protein sequence ID" value="EAW32533.1"/>
    <property type="molecule type" value="Genomic_DNA"/>
</dbReference>
<dbReference type="GO" id="GO:0030288">
    <property type="term" value="C:outer membrane-bounded periplasmic space"/>
    <property type="evidence" value="ECO:0007669"/>
    <property type="project" value="InterPro"/>
</dbReference>
<feature type="signal peptide" evidence="14">
    <location>
        <begin position="1"/>
        <end position="21"/>
    </location>
</feature>
<dbReference type="InterPro" id="IPR011047">
    <property type="entry name" value="Quinoprotein_ADH-like_sf"/>
</dbReference>
<evidence type="ECO:0000256" key="5">
    <source>
        <dbReference type="ARBA" id="ARBA00022837"/>
    </source>
</evidence>
<protein>
    <submittedName>
        <fullName evidence="16">Alcohol dehydrogenase large subunit</fullName>
    </submittedName>
</protein>
<accession>A0Y8S9</accession>
<evidence type="ECO:0000256" key="13">
    <source>
        <dbReference type="PIRSR" id="PIRSR617512-4"/>
    </source>
</evidence>
<proteinExistence type="inferred from homology"/>
<dbReference type="PROSITE" id="PS00364">
    <property type="entry name" value="BACTERIAL_PQQ_2"/>
    <property type="match status" value="1"/>
</dbReference>
<dbReference type="SMART" id="SM00564">
    <property type="entry name" value="PQQ"/>
    <property type="match status" value="4"/>
</dbReference>
<dbReference type="Gene3D" id="2.140.10.10">
    <property type="entry name" value="Quinoprotein alcohol dehydrogenase-like superfamily"/>
    <property type="match status" value="1"/>
</dbReference>
<dbReference type="Pfam" id="PF01011">
    <property type="entry name" value="PQQ"/>
    <property type="match status" value="2"/>
</dbReference>
<evidence type="ECO:0000256" key="4">
    <source>
        <dbReference type="ARBA" id="ARBA00022729"/>
    </source>
</evidence>
<dbReference type="GO" id="GO:0020037">
    <property type="term" value="F:heme binding"/>
    <property type="evidence" value="ECO:0007669"/>
    <property type="project" value="InterPro"/>
</dbReference>
<evidence type="ECO:0000256" key="6">
    <source>
        <dbReference type="ARBA" id="ARBA00022891"/>
    </source>
</evidence>
<dbReference type="CDD" id="cd10279">
    <property type="entry name" value="PQQ_ADH_II"/>
    <property type="match status" value="1"/>
</dbReference>
<dbReference type="Proteomes" id="UP000004931">
    <property type="component" value="Unassembled WGS sequence"/>
</dbReference>
<dbReference type="InterPro" id="IPR018391">
    <property type="entry name" value="PQQ_b-propeller_rpt"/>
</dbReference>
<evidence type="ECO:0000256" key="7">
    <source>
        <dbReference type="ARBA" id="ARBA00023002"/>
    </source>
</evidence>
<evidence type="ECO:0000256" key="10">
    <source>
        <dbReference type="PIRSR" id="PIRSR617512-1"/>
    </source>
</evidence>
<feature type="chain" id="PRO_5002630561" evidence="14">
    <location>
        <begin position="22"/>
        <end position="714"/>
    </location>
</feature>
<feature type="domain" description="Cytochrome c" evidence="15">
    <location>
        <begin position="622"/>
        <end position="701"/>
    </location>
</feature>
<keyword evidence="4 14" id="KW-0732">Signal</keyword>
<keyword evidence="9 13" id="KW-1015">Disulfide bond</keyword>
<dbReference type="AlphaFoldDB" id="A0Y8S9"/>
<name>A0Y8S9_9GAMM</name>
<dbReference type="GO" id="GO:0009055">
    <property type="term" value="F:electron transfer activity"/>
    <property type="evidence" value="ECO:0007669"/>
    <property type="project" value="InterPro"/>
</dbReference>
<feature type="binding site" evidence="11">
    <location>
        <position position="265"/>
    </location>
    <ligand>
        <name>pyrroloquinoline quinone</name>
        <dbReference type="ChEBI" id="CHEBI:58442"/>
    </ligand>
</feature>
<evidence type="ECO:0000256" key="1">
    <source>
        <dbReference type="ARBA" id="ARBA00008156"/>
    </source>
</evidence>
<feature type="binding site" evidence="11">
    <location>
        <position position="147"/>
    </location>
    <ligand>
        <name>pyrroloquinoline quinone</name>
        <dbReference type="ChEBI" id="CHEBI:58442"/>
    </ligand>
</feature>
<dbReference type="PROSITE" id="PS51007">
    <property type="entry name" value="CYTC"/>
    <property type="match status" value="1"/>
</dbReference>
<feature type="binding site" evidence="12">
    <location>
        <position position="330"/>
    </location>
    <ligand>
        <name>Ca(2+)</name>
        <dbReference type="ChEBI" id="CHEBI:29108"/>
    </ligand>
</feature>
<evidence type="ECO:0000256" key="12">
    <source>
        <dbReference type="PIRSR" id="PIRSR617512-3"/>
    </source>
</evidence>
<feature type="binding site" description="axial binding residue" evidence="12">
    <location>
        <position position="639"/>
    </location>
    <ligand>
        <name>heme c</name>
        <dbReference type="ChEBI" id="CHEBI:61717"/>
    </ligand>
    <ligandPart>
        <name>Fe</name>
        <dbReference type="ChEBI" id="CHEBI:18248"/>
    </ligandPart>
</feature>
<evidence type="ECO:0000256" key="14">
    <source>
        <dbReference type="SAM" id="SignalP"/>
    </source>
</evidence>
<evidence type="ECO:0000256" key="11">
    <source>
        <dbReference type="PIRSR" id="PIRSR617512-2"/>
    </source>
</evidence>
<feature type="binding site" description="axial binding residue" evidence="12">
    <location>
        <position position="678"/>
    </location>
    <ligand>
        <name>heme c</name>
        <dbReference type="ChEBI" id="CHEBI:61717"/>
    </ligand>
    <ligandPart>
        <name>Fe</name>
        <dbReference type="ChEBI" id="CHEBI:18248"/>
    </ligandPart>
</feature>
<organism evidence="16 17">
    <name type="scientific">marine gamma proteobacterium HTCC2143</name>
    <dbReference type="NCBI Taxonomy" id="247633"/>
    <lineage>
        <taxon>Bacteria</taxon>
        <taxon>Pseudomonadati</taxon>
        <taxon>Pseudomonadota</taxon>
        <taxon>Gammaproteobacteria</taxon>
        <taxon>Cellvibrionales</taxon>
        <taxon>Spongiibacteraceae</taxon>
        <taxon>BD1-7 clade</taxon>
    </lineage>
</organism>